<evidence type="ECO:0000313" key="2">
    <source>
        <dbReference type="EMBL" id="MBB5887891.1"/>
    </source>
</evidence>
<dbReference type="InterPro" id="IPR020215">
    <property type="entry name" value="EbsA-like"/>
</dbReference>
<dbReference type="Pfam" id="PF17255">
    <property type="entry name" value="EbsA"/>
    <property type="match status" value="1"/>
</dbReference>
<organism evidence="2 3">
    <name type="scientific">Lactovum miscens</name>
    <dbReference type="NCBI Taxonomy" id="190387"/>
    <lineage>
        <taxon>Bacteria</taxon>
        <taxon>Bacillati</taxon>
        <taxon>Bacillota</taxon>
        <taxon>Bacilli</taxon>
        <taxon>Lactobacillales</taxon>
        <taxon>Streptococcaceae</taxon>
        <taxon>Lactovum</taxon>
    </lineage>
</organism>
<dbReference type="AlphaFoldDB" id="A0A841C8L0"/>
<keyword evidence="1" id="KW-1133">Transmembrane helix</keyword>
<gene>
    <name evidence="2" type="ORF">HNQ37_000770</name>
</gene>
<feature type="transmembrane region" description="Helical" evidence="1">
    <location>
        <begin position="38"/>
        <end position="58"/>
    </location>
</feature>
<dbReference type="Proteomes" id="UP000562464">
    <property type="component" value="Unassembled WGS sequence"/>
</dbReference>
<dbReference type="RefSeq" id="WP_183539456.1">
    <property type="nucleotide sequence ID" value="NZ_JACHHV010000009.1"/>
</dbReference>
<protein>
    <submittedName>
        <fullName evidence="2">Uncharacterized protein</fullName>
    </submittedName>
</protein>
<sequence>MEAGYFQPLNNHYKLAWIWWVILLSVQETLFYEDNMKIFTSWQISLIIFVLAYLYFLVRQRRFFVSNHHLYFTSDFRLRMQEFETSRLSSVKLYSNRIKFIYDGRYCQFVAFGSSHHLLMNALKENQVEYIDKRFNSSKKD</sequence>
<evidence type="ECO:0000313" key="3">
    <source>
        <dbReference type="Proteomes" id="UP000562464"/>
    </source>
</evidence>
<keyword evidence="3" id="KW-1185">Reference proteome</keyword>
<keyword evidence="1" id="KW-0812">Transmembrane</keyword>
<accession>A0A841C8L0</accession>
<comment type="caution">
    <text evidence="2">The sequence shown here is derived from an EMBL/GenBank/DDBJ whole genome shotgun (WGS) entry which is preliminary data.</text>
</comment>
<keyword evidence="1" id="KW-0472">Membrane</keyword>
<dbReference type="EMBL" id="JACHHV010000009">
    <property type="protein sequence ID" value="MBB5887891.1"/>
    <property type="molecule type" value="Genomic_DNA"/>
</dbReference>
<evidence type="ECO:0000256" key="1">
    <source>
        <dbReference type="SAM" id="Phobius"/>
    </source>
</evidence>
<proteinExistence type="predicted"/>
<name>A0A841C8L0_9LACT</name>
<feature type="transmembrane region" description="Helical" evidence="1">
    <location>
        <begin position="12"/>
        <end position="32"/>
    </location>
</feature>
<reference evidence="2 3" key="1">
    <citation type="submission" date="2020-08" db="EMBL/GenBank/DDBJ databases">
        <title>Genomic Encyclopedia of Type Strains, Phase IV (KMG-IV): sequencing the most valuable type-strain genomes for metagenomic binning, comparative biology and taxonomic classification.</title>
        <authorList>
            <person name="Goeker M."/>
        </authorList>
    </citation>
    <scope>NUCLEOTIDE SEQUENCE [LARGE SCALE GENOMIC DNA]</scope>
    <source>
        <strain evidence="2 3">DSM 14925</strain>
    </source>
</reference>